<comment type="similarity">
    <text evidence="3">Belongs to the metallo-dependent hydrolases superfamily. Peptidase M19 family.</text>
</comment>
<dbReference type="SUPFAM" id="SSF51556">
    <property type="entry name" value="Metallo-dependent hydrolases"/>
    <property type="match status" value="1"/>
</dbReference>
<dbReference type="OMA" id="IETTWRN"/>
<name>A0A401SJX0_CHIPU</name>
<dbReference type="InterPro" id="IPR000180">
    <property type="entry name" value="Dipep_AS"/>
</dbReference>
<dbReference type="PANTHER" id="PTHR10443:SF12">
    <property type="entry name" value="DIPEPTIDASE"/>
    <property type="match status" value="1"/>
</dbReference>
<dbReference type="GO" id="GO:0046872">
    <property type="term" value="F:metal ion binding"/>
    <property type="evidence" value="ECO:0007669"/>
    <property type="project" value="UniProtKB-UniRule"/>
</dbReference>
<feature type="signal peptide" evidence="3">
    <location>
        <begin position="1"/>
        <end position="24"/>
    </location>
</feature>
<dbReference type="GO" id="GO:0070573">
    <property type="term" value="F:metallodipeptidase activity"/>
    <property type="evidence" value="ECO:0007669"/>
    <property type="project" value="InterPro"/>
</dbReference>
<dbReference type="STRING" id="137246.A0A401SJX0"/>
<keyword evidence="2 3" id="KW-0325">Glycoprotein</keyword>
<dbReference type="InterPro" id="IPR032466">
    <property type="entry name" value="Metal_Hydrolase"/>
</dbReference>
<evidence type="ECO:0000256" key="1">
    <source>
        <dbReference type="ARBA" id="ARBA00004589"/>
    </source>
</evidence>
<organism evidence="4 5">
    <name type="scientific">Chiloscyllium punctatum</name>
    <name type="common">Brownbanded bambooshark</name>
    <name type="synonym">Hemiscyllium punctatum</name>
    <dbReference type="NCBI Taxonomy" id="137246"/>
    <lineage>
        <taxon>Eukaryota</taxon>
        <taxon>Metazoa</taxon>
        <taxon>Chordata</taxon>
        <taxon>Craniata</taxon>
        <taxon>Vertebrata</taxon>
        <taxon>Chondrichthyes</taxon>
        <taxon>Elasmobranchii</taxon>
        <taxon>Galeomorphii</taxon>
        <taxon>Galeoidea</taxon>
        <taxon>Orectolobiformes</taxon>
        <taxon>Hemiscylliidae</taxon>
        <taxon>Chiloscyllium</taxon>
    </lineage>
</organism>
<dbReference type="EMBL" id="BEZZ01000316">
    <property type="protein sequence ID" value="GCC30645.1"/>
    <property type="molecule type" value="Genomic_DNA"/>
</dbReference>
<evidence type="ECO:0000256" key="3">
    <source>
        <dbReference type="RuleBase" id="RU341113"/>
    </source>
</evidence>
<reference evidence="4 5" key="1">
    <citation type="journal article" date="2018" name="Nat. Ecol. Evol.">
        <title>Shark genomes provide insights into elasmobranch evolution and the origin of vertebrates.</title>
        <authorList>
            <person name="Hara Y"/>
            <person name="Yamaguchi K"/>
            <person name="Onimaru K"/>
            <person name="Kadota M"/>
            <person name="Koyanagi M"/>
            <person name="Keeley SD"/>
            <person name="Tatsumi K"/>
            <person name="Tanaka K"/>
            <person name="Motone F"/>
            <person name="Kageyama Y"/>
            <person name="Nozu R"/>
            <person name="Adachi N"/>
            <person name="Nishimura O"/>
            <person name="Nakagawa R"/>
            <person name="Tanegashima C"/>
            <person name="Kiyatake I"/>
            <person name="Matsumoto R"/>
            <person name="Murakumo K"/>
            <person name="Nishida K"/>
            <person name="Terakita A"/>
            <person name="Kuratani S"/>
            <person name="Sato K"/>
            <person name="Hyodo S Kuraku.S."/>
        </authorList>
    </citation>
    <scope>NUCLEOTIDE SEQUENCE [LARGE SCALE GENOMIC DNA]</scope>
</reference>
<comment type="cofactor">
    <cofactor evidence="3">
        <name>Zn(2+)</name>
        <dbReference type="ChEBI" id="CHEBI:29105"/>
    </cofactor>
</comment>
<comment type="caution">
    <text evidence="4">The sequence shown here is derived from an EMBL/GenBank/DDBJ whole genome shotgun (WGS) entry which is preliminary data.</text>
</comment>
<proteinExistence type="inferred from homology"/>
<comment type="catalytic activity">
    <reaction evidence="3">
        <text>an L-aminoacyl-L-amino acid + H2O = 2 an L-alpha-amino acid</text>
        <dbReference type="Rhea" id="RHEA:48940"/>
        <dbReference type="ChEBI" id="CHEBI:15377"/>
        <dbReference type="ChEBI" id="CHEBI:59869"/>
        <dbReference type="ChEBI" id="CHEBI:77460"/>
        <dbReference type="EC" id="3.4.13.19"/>
    </reaction>
</comment>
<dbReference type="InterPro" id="IPR008257">
    <property type="entry name" value="Pept_M19"/>
</dbReference>
<evidence type="ECO:0000313" key="5">
    <source>
        <dbReference type="Proteomes" id="UP000287033"/>
    </source>
</evidence>
<dbReference type="Gene3D" id="3.20.20.140">
    <property type="entry name" value="Metal-dependent hydrolases"/>
    <property type="match status" value="1"/>
</dbReference>
<keyword evidence="3" id="KW-0224">Dipeptidase</keyword>
<comment type="subunit">
    <text evidence="3">Homodimer; disulfide-linked.</text>
</comment>
<dbReference type="Proteomes" id="UP000287033">
    <property type="component" value="Unassembled WGS sequence"/>
</dbReference>
<keyword evidence="2 3" id="KW-0472">Membrane</keyword>
<sequence>MLKFLIEMLLKCLDILVLLSLMQCFEKYTAIPSYQERAEQLMKTTALIDGHNDMPWQLRKRVHNDLSAIDLKTWNVTHTNIEKLRAGLIGAQFWVAYVPCNTQNKDAVRHALEQIDVIKRMVQMFPEDFQLTTTADGITEVFHSGKIASLIGVEGGHGIDNSLGALRMFYELGVRYLTLTHTCNTPWADTSRVDSGSVKPGVTGLSDFGKKVAKEMNRLGMLIDLSHVSEDTMLAAFEVSVAPVIFSHSSAFALCNNYRNVQDKVLRKLANNSGIVMVNFYPDFISCNGTATLSQVADHLDHIRNVAGADHVGIGSDFDGFDRGPIGLEDVSKYPALIAELLQRNWTDKDIKKLLGLNFLRVFEKAEEVSRELQKTSMPSNYVIDQDKVQSPCRTSLGYPSAAPHHSRFHIIINTVMFIISLTATRS</sequence>
<keyword evidence="3" id="KW-0645">Protease</keyword>
<keyword evidence="3" id="KW-0378">Hydrolase</keyword>
<keyword evidence="3" id="KW-0482">Metalloprotease</keyword>
<keyword evidence="5" id="KW-1185">Reference proteome</keyword>
<dbReference type="CDD" id="cd01301">
    <property type="entry name" value="rDP_like"/>
    <property type="match status" value="1"/>
</dbReference>
<feature type="chain" id="PRO_5018818519" description="Dipeptidase" evidence="3">
    <location>
        <begin position="25"/>
        <end position="427"/>
    </location>
</feature>
<evidence type="ECO:0000313" key="4">
    <source>
        <dbReference type="EMBL" id="GCC30645.1"/>
    </source>
</evidence>
<keyword evidence="3" id="KW-1015">Disulfide bond</keyword>
<evidence type="ECO:0000256" key="2">
    <source>
        <dbReference type="ARBA" id="ARBA00022622"/>
    </source>
</evidence>
<gene>
    <name evidence="4" type="ORF">chiPu_0009098</name>
</gene>
<dbReference type="PROSITE" id="PS00869">
    <property type="entry name" value="RENAL_DIPEPTIDASE_1"/>
    <property type="match status" value="1"/>
</dbReference>
<dbReference type="GO" id="GO:0006508">
    <property type="term" value="P:proteolysis"/>
    <property type="evidence" value="ECO:0007669"/>
    <property type="project" value="UniProtKB-KW"/>
</dbReference>
<dbReference type="AlphaFoldDB" id="A0A401SJX0"/>
<comment type="subcellular location">
    <subcellularLocation>
        <location evidence="1 3">Membrane</location>
        <topology evidence="1 3">Lipid-anchor</topology>
        <topology evidence="1 3">GPI-anchor</topology>
    </subcellularLocation>
</comment>
<dbReference type="GO" id="GO:0098552">
    <property type="term" value="C:side of membrane"/>
    <property type="evidence" value="ECO:0007669"/>
    <property type="project" value="UniProtKB-KW"/>
</dbReference>
<keyword evidence="2 3" id="KW-0449">Lipoprotein</keyword>
<keyword evidence="3" id="KW-0862">Zinc</keyword>
<keyword evidence="3" id="KW-0479">Metal-binding</keyword>
<dbReference type="PANTHER" id="PTHR10443">
    <property type="entry name" value="MICROSOMAL DIPEPTIDASE"/>
    <property type="match status" value="1"/>
</dbReference>
<dbReference type="PROSITE" id="PS51365">
    <property type="entry name" value="RENAL_DIPEPTIDASE_2"/>
    <property type="match status" value="1"/>
</dbReference>
<dbReference type="FunFam" id="3.20.20.140:FF:000030">
    <property type="entry name" value="Dipeptidase"/>
    <property type="match status" value="1"/>
</dbReference>
<keyword evidence="2 3" id="KW-0336">GPI-anchor</keyword>
<dbReference type="Pfam" id="PF01244">
    <property type="entry name" value="Peptidase_M19"/>
    <property type="match status" value="1"/>
</dbReference>
<accession>A0A401SJX0</accession>
<protein>
    <recommendedName>
        <fullName evidence="3">Dipeptidase</fullName>
        <ecNumber evidence="3">3.4.13.19</ecNumber>
    </recommendedName>
</protein>
<dbReference type="OrthoDB" id="445695at2759"/>
<dbReference type="EC" id="3.4.13.19" evidence="3"/>
<keyword evidence="3" id="KW-0732">Signal</keyword>